<feature type="transmembrane region" description="Helical" evidence="7">
    <location>
        <begin position="97"/>
        <end position="116"/>
    </location>
</feature>
<dbReference type="GO" id="GO:0016787">
    <property type="term" value="F:hydrolase activity"/>
    <property type="evidence" value="ECO:0007669"/>
    <property type="project" value="UniProtKB-KW"/>
</dbReference>
<dbReference type="PANTHER" id="PTHR14969:SF62">
    <property type="entry name" value="DECAPRENYLPHOSPHORYL-5-PHOSPHORIBOSE PHOSPHATASE RV3807C-RELATED"/>
    <property type="match status" value="1"/>
</dbReference>
<evidence type="ECO:0000259" key="8">
    <source>
        <dbReference type="SMART" id="SM00014"/>
    </source>
</evidence>
<feature type="transmembrane region" description="Helical" evidence="7">
    <location>
        <begin position="62"/>
        <end position="90"/>
    </location>
</feature>
<evidence type="ECO:0000256" key="3">
    <source>
        <dbReference type="ARBA" id="ARBA00022692"/>
    </source>
</evidence>
<proteinExistence type="predicted"/>
<evidence type="ECO:0000256" key="7">
    <source>
        <dbReference type="SAM" id="Phobius"/>
    </source>
</evidence>
<evidence type="ECO:0000256" key="1">
    <source>
        <dbReference type="ARBA" id="ARBA00004651"/>
    </source>
</evidence>
<feature type="domain" description="Phosphatidic acid phosphatase type 2/haloperoxidase" evidence="8">
    <location>
        <begin position="99"/>
        <end position="202"/>
    </location>
</feature>
<dbReference type="PANTHER" id="PTHR14969">
    <property type="entry name" value="SPHINGOSINE-1-PHOSPHATE PHOSPHOHYDROLASE"/>
    <property type="match status" value="1"/>
</dbReference>
<dbReference type="Gene3D" id="1.20.144.10">
    <property type="entry name" value="Phosphatidic acid phosphatase type 2/haloperoxidase"/>
    <property type="match status" value="1"/>
</dbReference>
<keyword evidence="10" id="KW-1185">Reference proteome</keyword>
<dbReference type="Pfam" id="PF01569">
    <property type="entry name" value="PAP2"/>
    <property type="match status" value="1"/>
</dbReference>
<dbReference type="InterPro" id="IPR000326">
    <property type="entry name" value="PAP2/HPO"/>
</dbReference>
<feature type="transmembrane region" description="Helical" evidence="7">
    <location>
        <begin position="187"/>
        <end position="206"/>
    </location>
</feature>
<keyword evidence="6 7" id="KW-0472">Membrane</keyword>
<evidence type="ECO:0000313" key="9">
    <source>
        <dbReference type="EMBL" id="AZS37774.1"/>
    </source>
</evidence>
<dbReference type="Proteomes" id="UP000276888">
    <property type="component" value="Chromosome"/>
</dbReference>
<evidence type="ECO:0000256" key="6">
    <source>
        <dbReference type="ARBA" id="ARBA00023136"/>
    </source>
</evidence>
<keyword evidence="3 7" id="KW-0812">Transmembrane</keyword>
<dbReference type="InterPro" id="IPR036938">
    <property type="entry name" value="PAP2/HPO_sf"/>
</dbReference>
<evidence type="ECO:0000256" key="5">
    <source>
        <dbReference type="ARBA" id="ARBA00022989"/>
    </source>
</evidence>
<dbReference type="GO" id="GO:0005886">
    <property type="term" value="C:plasma membrane"/>
    <property type="evidence" value="ECO:0007669"/>
    <property type="project" value="UniProtKB-SubCell"/>
</dbReference>
<dbReference type="RefSeq" id="WP_127096287.1">
    <property type="nucleotide sequence ID" value="NZ_CP031423.1"/>
</dbReference>
<keyword evidence="2" id="KW-1003">Cell membrane</keyword>
<keyword evidence="5 7" id="KW-1133">Transmembrane helix</keyword>
<organism evidence="9 10">
    <name type="scientific">Microbacterium lemovicicum</name>
    <dbReference type="NCBI Taxonomy" id="1072463"/>
    <lineage>
        <taxon>Bacteria</taxon>
        <taxon>Bacillati</taxon>
        <taxon>Actinomycetota</taxon>
        <taxon>Actinomycetes</taxon>
        <taxon>Micrococcales</taxon>
        <taxon>Microbacteriaceae</taxon>
        <taxon>Microbacterium</taxon>
    </lineage>
</organism>
<accession>A0A3S9WCK6</accession>
<name>A0A3S9WCK6_9MICO</name>
<dbReference type="AlphaFoldDB" id="A0A3S9WCK6"/>
<evidence type="ECO:0000256" key="4">
    <source>
        <dbReference type="ARBA" id="ARBA00022801"/>
    </source>
</evidence>
<reference evidence="9 10" key="1">
    <citation type="submission" date="2018-08" db="EMBL/GenBank/DDBJ databases">
        <title>Microbacterium lemovicicum sp. nov., a bacterium isolated from a natural uranium-rich soil.</title>
        <authorList>
            <person name="ORTET P."/>
        </authorList>
    </citation>
    <scope>NUCLEOTIDE SEQUENCE [LARGE SCALE GENOMIC DNA]</scope>
    <source>
        <strain evidence="9 10">Viu22</strain>
    </source>
</reference>
<comment type="subcellular location">
    <subcellularLocation>
        <location evidence="1">Cell membrane</location>
        <topology evidence="1">Multi-pass membrane protein</topology>
    </subcellularLocation>
</comment>
<dbReference type="KEGG" id="mlv:CVS47_02420"/>
<keyword evidence="4" id="KW-0378">Hydrolase</keyword>
<dbReference type="CDD" id="cd03392">
    <property type="entry name" value="PAP2_like_2"/>
    <property type="match status" value="1"/>
</dbReference>
<dbReference type="EMBL" id="CP031423">
    <property type="protein sequence ID" value="AZS37774.1"/>
    <property type="molecule type" value="Genomic_DNA"/>
</dbReference>
<dbReference type="SUPFAM" id="SSF48317">
    <property type="entry name" value="Acid phosphatase/Vanadium-dependent haloperoxidase"/>
    <property type="match status" value="1"/>
</dbReference>
<dbReference type="SMART" id="SM00014">
    <property type="entry name" value="acidPPc"/>
    <property type="match status" value="1"/>
</dbReference>
<evidence type="ECO:0000256" key="2">
    <source>
        <dbReference type="ARBA" id="ARBA00022475"/>
    </source>
</evidence>
<gene>
    <name evidence="9" type="ORF">CVS47_02420</name>
</gene>
<sequence length="227" mass="24514">MSPSSSVRPFRWSRLTYLWIALALCAAATSLGAVILYARGDAPFAVDVWWNTLLAQSRTESLLWVSFAMNWLGGGWFGIFGLPLIIAAALAIARRPWALVFFLAAEVLSAGLVQILKHTFGRARPEDIIVVSDFGSFPSGHVANATTIAVALMVLFPRLWVRIVGIAWVLLMAFSRTYLGAHWLTDTIGGALVGTGAVLVLVAVLAPRLTAEADRRADAATLRRAPV</sequence>
<evidence type="ECO:0000313" key="10">
    <source>
        <dbReference type="Proteomes" id="UP000276888"/>
    </source>
</evidence>
<dbReference type="OrthoDB" id="5289372at2"/>
<protein>
    <recommendedName>
        <fullName evidence="8">Phosphatidic acid phosphatase type 2/haloperoxidase domain-containing protein</fullName>
    </recommendedName>
</protein>